<comment type="caution">
    <text evidence="1">The sequence shown here is derived from an EMBL/GenBank/DDBJ whole genome shotgun (WGS) entry which is preliminary data.</text>
</comment>
<organism evidence="1 2">
    <name type="scientific">Zalaria obscura</name>
    <dbReference type="NCBI Taxonomy" id="2024903"/>
    <lineage>
        <taxon>Eukaryota</taxon>
        <taxon>Fungi</taxon>
        <taxon>Dikarya</taxon>
        <taxon>Ascomycota</taxon>
        <taxon>Pezizomycotina</taxon>
        <taxon>Dothideomycetes</taxon>
        <taxon>Dothideomycetidae</taxon>
        <taxon>Dothideales</taxon>
        <taxon>Zalariaceae</taxon>
        <taxon>Zalaria</taxon>
    </lineage>
</organism>
<evidence type="ECO:0000313" key="2">
    <source>
        <dbReference type="Proteomes" id="UP001320706"/>
    </source>
</evidence>
<evidence type="ECO:0000313" key="1">
    <source>
        <dbReference type="EMBL" id="KAK8213614.1"/>
    </source>
</evidence>
<dbReference type="EMBL" id="JAMKPW020000011">
    <property type="protein sequence ID" value="KAK8213614.1"/>
    <property type="molecule type" value="Genomic_DNA"/>
</dbReference>
<reference evidence="1" key="1">
    <citation type="submission" date="2024-02" db="EMBL/GenBank/DDBJ databases">
        <title>Metagenome Assembled Genome of Zalaria obscura JY119.</title>
        <authorList>
            <person name="Vighnesh L."/>
            <person name="Jagadeeshwari U."/>
            <person name="Venkata Ramana C."/>
            <person name="Sasikala C."/>
        </authorList>
    </citation>
    <scope>NUCLEOTIDE SEQUENCE</scope>
    <source>
        <strain evidence="1">JY119</strain>
    </source>
</reference>
<accession>A0ACC3SJ56</accession>
<name>A0ACC3SJ56_9PEZI</name>
<protein>
    <submittedName>
        <fullName evidence="1">Uncharacterized protein</fullName>
    </submittedName>
</protein>
<sequence length="494" mass="55164">MPGVKAQRAASRIEHSDSEDDFATSDRENGNPPTPEKGPIINRNKVSKVTKARAPTKTATAKKATAKTKAQREALKDRTNLRDDSEIEEEVEEAEDMDAAKPKAKKSRAKPQADVEAPAKKPRAQKTKKAPLSVIPETQQNAMEDVSQSIEVVDDENMDIDQAPSPQPKQRFVQRARSVSQQRQAQPQGIPPRARSTSQQPPQRGYSRGRSASDTERRMPDSEMKRKLAEMTQKYEDLQLKYENLQELGRNSAETNFDKLKRASDQRAKDANELIASLKKELAELRKNSSTNNADNTRLQTQISHLKAENEKLTGENKTLQTSASESTHEIKALTARLDAAKKAATSVGPQVPGSAIKSRDNRAALVGNLDSAKQAHLKEELYRDLTGLIINSVKRKDGEDEYSCIQTGRNGTLHFHLTINNDSSIVNPKTPSGLSYEDAEFAYEPFFDNSRDQDLIDILPDYLTEEICFPRNHAVKFYTKVVDSMTKKIVVEE</sequence>
<dbReference type="Proteomes" id="UP001320706">
    <property type="component" value="Unassembled WGS sequence"/>
</dbReference>
<proteinExistence type="predicted"/>
<gene>
    <name evidence="1" type="ORF">M8818_002918</name>
</gene>
<keyword evidence="2" id="KW-1185">Reference proteome</keyword>